<dbReference type="OMA" id="MATDRMP"/>
<dbReference type="GO" id="GO:0000981">
    <property type="term" value="F:DNA-binding transcription factor activity, RNA polymerase II-specific"/>
    <property type="evidence" value="ECO:0007669"/>
    <property type="project" value="TreeGrafter"/>
</dbReference>
<dbReference type="SUPFAM" id="SSF46689">
    <property type="entry name" value="Homeodomain-like"/>
    <property type="match status" value="2"/>
</dbReference>
<evidence type="ECO:0000256" key="3">
    <source>
        <dbReference type="SAM" id="MobiDB-lite"/>
    </source>
</evidence>
<dbReference type="PANTHER" id="PTHR45614">
    <property type="entry name" value="MYB PROTEIN-RELATED"/>
    <property type="match status" value="1"/>
</dbReference>
<feature type="domain" description="Myb-like" evidence="4">
    <location>
        <begin position="141"/>
        <end position="191"/>
    </location>
</feature>
<dbReference type="GO" id="GO:0005634">
    <property type="term" value="C:nucleus"/>
    <property type="evidence" value="ECO:0007669"/>
    <property type="project" value="TreeGrafter"/>
</dbReference>
<evidence type="ECO:0000313" key="6">
    <source>
        <dbReference type="EnsemblPlants" id="ONIVA07G07540.1"/>
    </source>
</evidence>
<feature type="domain" description="Myb-like" evidence="4">
    <location>
        <begin position="89"/>
        <end position="140"/>
    </location>
</feature>
<dbReference type="PROSITE" id="PS51294">
    <property type="entry name" value="HTH_MYB"/>
    <property type="match status" value="2"/>
</dbReference>
<dbReference type="InterPro" id="IPR050560">
    <property type="entry name" value="MYB_TF"/>
</dbReference>
<keyword evidence="1" id="KW-0677">Repeat</keyword>
<dbReference type="HOGENOM" id="CLU_056642_0_0_1"/>
<dbReference type="eggNOG" id="KOG0048">
    <property type="taxonomic scope" value="Eukaryota"/>
</dbReference>
<proteinExistence type="predicted"/>
<sequence>MATDRMPDSHFMASSNGGACYQNTHGTPITMGVPNLGCLVASIGIAPSSSLMPERGLATANYNLVANFPEDAAVVPQQQQLQAASSNSNSGLIKGGWIREEDEVLRQMVRYHRDRKWAEIAKSLPGRIGKQCRERWTNHLHPDIKKGIWTEEEDRKLIRAHQTYGNRWSAIARSLPGRSENTVKNRWNATKRSLNSKRRLRKKNSEQAVPRQPSLLEEYIRSCQHPLPNETAPPASFDIGGYGTGGTIGANPTPPTVHALGGSTPLGLVMFLDLLNQATPHPPQPDLNLLNITPVYGQLPVQPHGISAQVGPSNVGTSGRTGGMDNNGVIQMASNQFVMPSEGGGIPDMARWIN</sequence>
<keyword evidence="7" id="KW-1185">Reference proteome</keyword>
<name>A0A0E0HYP8_ORYNI</name>
<accession>A0A0E0HYP8</accession>
<feature type="domain" description="HTH myb-type" evidence="5">
    <location>
        <begin position="89"/>
        <end position="144"/>
    </location>
</feature>
<dbReference type="InterPro" id="IPR001005">
    <property type="entry name" value="SANT/Myb"/>
</dbReference>
<dbReference type="Pfam" id="PF00249">
    <property type="entry name" value="Myb_DNA-binding"/>
    <property type="match status" value="2"/>
</dbReference>
<reference evidence="6" key="1">
    <citation type="submission" date="2015-04" db="UniProtKB">
        <authorList>
            <consortium name="EnsemblPlants"/>
        </authorList>
    </citation>
    <scope>IDENTIFICATION</scope>
    <source>
        <strain evidence="6">SL10</strain>
    </source>
</reference>
<dbReference type="PROSITE" id="PS50090">
    <property type="entry name" value="MYB_LIKE"/>
    <property type="match status" value="2"/>
</dbReference>
<dbReference type="CDD" id="cd00167">
    <property type="entry name" value="SANT"/>
    <property type="match status" value="2"/>
</dbReference>
<evidence type="ECO:0000256" key="2">
    <source>
        <dbReference type="ARBA" id="ARBA00023125"/>
    </source>
</evidence>
<dbReference type="Proteomes" id="UP000006591">
    <property type="component" value="Chromosome 7"/>
</dbReference>
<dbReference type="InterPro" id="IPR017930">
    <property type="entry name" value="Myb_dom"/>
</dbReference>
<evidence type="ECO:0000259" key="5">
    <source>
        <dbReference type="PROSITE" id="PS51294"/>
    </source>
</evidence>
<evidence type="ECO:0000259" key="4">
    <source>
        <dbReference type="PROSITE" id="PS50090"/>
    </source>
</evidence>
<organism evidence="6">
    <name type="scientific">Oryza nivara</name>
    <name type="common">Indian wild rice</name>
    <name type="synonym">Oryza sativa f. spontanea</name>
    <dbReference type="NCBI Taxonomy" id="4536"/>
    <lineage>
        <taxon>Eukaryota</taxon>
        <taxon>Viridiplantae</taxon>
        <taxon>Streptophyta</taxon>
        <taxon>Embryophyta</taxon>
        <taxon>Tracheophyta</taxon>
        <taxon>Spermatophyta</taxon>
        <taxon>Magnoliopsida</taxon>
        <taxon>Liliopsida</taxon>
        <taxon>Poales</taxon>
        <taxon>Poaceae</taxon>
        <taxon>BOP clade</taxon>
        <taxon>Oryzoideae</taxon>
        <taxon>Oryzeae</taxon>
        <taxon>Oryzinae</taxon>
        <taxon>Oryza</taxon>
    </lineage>
</organism>
<evidence type="ECO:0000256" key="1">
    <source>
        <dbReference type="ARBA" id="ARBA00022737"/>
    </source>
</evidence>
<dbReference type="EnsemblPlants" id="ONIVA07G07540.1">
    <property type="protein sequence ID" value="ONIVA07G07540.1"/>
    <property type="gene ID" value="ONIVA07G07540"/>
</dbReference>
<dbReference type="GO" id="GO:0000978">
    <property type="term" value="F:RNA polymerase II cis-regulatory region sequence-specific DNA binding"/>
    <property type="evidence" value="ECO:0007669"/>
    <property type="project" value="TreeGrafter"/>
</dbReference>
<dbReference type="InterPro" id="IPR009057">
    <property type="entry name" value="Homeodomain-like_sf"/>
</dbReference>
<dbReference type="AlphaFoldDB" id="A0A0E0HYP8"/>
<feature type="region of interest" description="Disordered" evidence="3">
    <location>
        <begin position="190"/>
        <end position="213"/>
    </location>
</feature>
<protein>
    <submittedName>
        <fullName evidence="6">Uncharacterized protein</fullName>
    </submittedName>
</protein>
<dbReference type="STRING" id="4536.A0A0E0HYP8"/>
<dbReference type="Gramene" id="ONIVA07G07540.1">
    <property type="protein sequence ID" value="ONIVA07G07540.1"/>
    <property type="gene ID" value="ONIVA07G07540"/>
</dbReference>
<keyword evidence="2" id="KW-0238">DNA-binding</keyword>
<feature type="domain" description="HTH myb-type" evidence="5">
    <location>
        <begin position="145"/>
        <end position="195"/>
    </location>
</feature>
<dbReference type="SMART" id="SM00717">
    <property type="entry name" value="SANT"/>
    <property type="match status" value="2"/>
</dbReference>
<evidence type="ECO:0000313" key="7">
    <source>
        <dbReference type="Proteomes" id="UP000006591"/>
    </source>
</evidence>
<dbReference type="FunFam" id="1.10.10.60:FF:000010">
    <property type="entry name" value="Transcriptional activator Myb isoform A"/>
    <property type="match status" value="1"/>
</dbReference>
<dbReference type="PANTHER" id="PTHR45614:SF273">
    <property type="entry name" value="MYB DOMAIN PROTEIN 100-RELATED"/>
    <property type="match status" value="1"/>
</dbReference>
<reference evidence="6" key="2">
    <citation type="submission" date="2018-04" db="EMBL/GenBank/DDBJ databases">
        <title>OnivRS2 (Oryza nivara Reference Sequence Version 2).</title>
        <authorList>
            <person name="Zhang J."/>
            <person name="Kudrna D."/>
            <person name="Lee S."/>
            <person name="Talag J."/>
            <person name="Rajasekar S."/>
            <person name="Welchert J."/>
            <person name="Hsing Y.-I."/>
            <person name="Wing R.A."/>
        </authorList>
    </citation>
    <scope>NUCLEOTIDE SEQUENCE [LARGE SCALE GENOMIC DNA]</scope>
    <source>
        <strain evidence="6">SL10</strain>
    </source>
</reference>
<dbReference type="Gene3D" id="1.10.10.60">
    <property type="entry name" value="Homeodomain-like"/>
    <property type="match status" value="2"/>
</dbReference>